<dbReference type="InterPro" id="IPR021959">
    <property type="entry name" value="DUF3576"/>
</dbReference>
<evidence type="ECO:0000313" key="1">
    <source>
        <dbReference type="EMBL" id="MDY0872142.1"/>
    </source>
</evidence>
<proteinExistence type="predicted"/>
<name>A0ABU5DXV5_9PROT</name>
<accession>A0ABU5DXV5</accession>
<dbReference type="Pfam" id="PF12100">
    <property type="entry name" value="DUF3576"/>
    <property type="match status" value="1"/>
</dbReference>
<protein>
    <submittedName>
        <fullName evidence="1">DUF3576 domain-containing protein</fullName>
    </submittedName>
</protein>
<dbReference type="EMBL" id="JAXCLX010000001">
    <property type="protein sequence ID" value="MDY0872142.1"/>
    <property type="molecule type" value="Genomic_DNA"/>
</dbReference>
<dbReference type="Proteomes" id="UP001271769">
    <property type="component" value="Unassembled WGS sequence"/>
</dbReference>
<organism evidence="1 2">
    <name type="scientific">Dongia rigui</name>
    <dbReference type="NCBI Taxonomy" id="940149"/>
    <lineage>
        <taxon>Bacteria</taxon>
        <taxon>Pseudomonadati</taxon>
        <taxon>Pseudomonadota</taxon>
        <taxon>Alphaproteobacteria</taxon>
        <taxon>Rhodospirillales</taxon>
        <taxon>Dongiaceae</taxon>
        <taxon>Dongia</taxon>
    </lineage>
</organism>
<comment type="caution">
    <text evidence="1">The sequence shown here is derived from an EMBL/GenBank/DDBJ whole genome shotgun (WGS) entry which is preliminary data.</text>
</comment>
<evidence type="ECO:0000313" key="2">
    <source>
        <dbReference type="Proteomes" id="UP001271769"/>
    </source>
</evidence>
<dbReference type="RefSeq" id="WP_320500560.1">
    <property type="nucleotide sequence ID" value="NZ_JAXCLX010000001.1"/>
</dbReference>
<gene>
    <name evidence="1" type="ORF">SMD31_09415</name>
</gene>
<reference evidence="1 2" key="1">
    <citation type="journal article" date="2013" name="Antonie Van Leeuwenhoek">
        <title>Dongia rigui sp. nov., isolated from freshwater of a large wetland in Korea.</title>
        <authorList>
            <person name="Baik K.S."/>
            <person name="Hwang Y.M."/>
            <person name="Choi J.S."/>
            <person name="Kwon J."/>
            <person name="Seong C.N."/>
        </authorList>
    </citation>
    <scope>NUCLEOTIDE SEQUENCE [LARGE SCALE GENOMIC DNA]</scope>
    <source>
        <strain evidence="1 2">04SU4-P</strain>
    </source>
</reference>
<sequence length="198" mass="21422">MKLPHRRVDQSRTGVFFDRERMGGRFVLFVMAALTAITLTACNVDLGGEEKYPTARQKGDAGPQYEENDTVFGEGGLFGAAPKDNGSGGGGGVGVNSLLWRASLDTISFMPLVSADPFGGVIITDWYTPPATPDERFKVNVYILGRALRADGIRASVFRQQNQGGTWIDAPVALNTATDLENAILTRARQLRQSGQQE</sequence>
<keyword evidence="2" id="KW-1185">Reference proteome</keyword>